<feature type="binding site" evidence="8">
    <location>
        <position position="125"/>
    </location>
    <ligand>
        <name>substrate</name>
    </ligand>
</feature>
<dbReference type="FunFam" id="1.10.285.10:FF:000001">
    <property type="entry name" value="Glutamate dehydrogenase"/>
    <property type="match status" value="1"/>
</dbReference>
<feature type="binding site" evidence="8">
    <location>
        <position position="122"/>
    </location>
    <ligand>
        <name>substrate</name>
    </ligand>
</feature>
<dbReference type="Gene3D" id="1.10.285.10">
    <property type="entry name" value="Glutamate Dehydrogenase, chain A, domain 3"/>
    <property type="match status" value="2"/>
</dbReference>
<dbReference type="InterPro" id="IPR046346">
    <property type="entry name" value="Aminoacid_DH-like_N_sf"/>
</dbReference>
<feature type="active site" description="Proton donor" evidence="7">
    <location>
        <position position="137"/>
    </location>
</feature>
<dbReference type="PIRSF" id="PIRSF000185">
    <property type="entry name" value="Glu_DH"/>
    <property type="match status" value="1"/>
</dbReference>
<feature type="binding site" evidence="8">
    <location>
        <position position="176"/>
    </location>
    <ligand>
        <name>substrate</name>
    </ligand>
</feature>
<sequence>MDESFFCAADNPEDYLDCFMQGLRKRNPDEDEFHQAVGEVAKSIAPFLFANEKYLKGQILERMTEPDRIITFRVCWEDDEGNVRTNRGFRVQFNSAIGPYKGGLRFHPSVNQSVLKFLAFEQIFKNSLTGLPIGAGKGGANFNPKGKSDREIMRFCQSFMTELSRHIGESTDVPAGDIGVGKREISYMYGQYKRLKNQFTGAMTGKGLEFGGSLIRAEATGFGLVYFAENALSYHDRSLEGKKCLISGAGNVAQFAAQKLIEKGASVLTLSDSKGRLFFPDGLTSEMLEDISELKRQGKGLSEFNESGVEYTKGEKPWDIDADLAFPCATQNEIDLDDAKSMIKAGITGVFEGANMPTSDAAFEYFTTQDILFAPGKAANAGGVAISALEMSQNAMGMQYEEEKVDKELQKIMQDIHATCIKYGKSEQGVNYVKGANIGGFVKVAEAMLAYGIN</sequence>
<evidence type="ECO:0000256" key="9">
    <source>
        <dbReference type="PIRSR" id="PIRSR000185-3"/>
    </source>
</evidence>
<proteinExistence type="inferred from homology"/>
<reference evidence="12 13" key="1">
    <citation type="submission" date="2018-11" db="EMBL/GenBank/DDBJ databases">
        <authorList>
            <person name="Ye M.-Q."/>
            <person name="Du Z.-J."/>
        </authorList>
    </citation>
    <scope>NUCLEOTIDE SEQUENCE [LARGE SCALE GENOMIC DNA]</scope>
    <source>
        <strain evidence="12 13">U0105</strain>
    </source>
</reference>
<dbReference type="OrthoDB" id="9803297at2"/>
<dbReference type="GO" id="GO:0000166">
    <property type="term" value="F:nucleotide binding"/>
    <property type="evidence" value="ECO:0007669"/>
    <property type="project" value="UniProtKB-KW"/>
</dbReference>
<keyword evidence="8" id="KW-0520">NAD</keyword>
<protein>
    <recommendedName>
        <fullName evidence="6">Glutamate dehydrogenase</fullName>
    </recommendedName>
</protein>
<evidence type="ECO:0000259" key="11">
    <source>
        <dbReference type="SMART" id="SM00839"/>
    </source>
</evidence>
<comment type="function">
    <text evidence="1">Catalyzes the reversible oxidative deamination of glutamate to alpha-ketoglutarate and ammonia.</text>
</comment>
<evidence type="ECO:0000256" key="5">
    <source>
        <dbReference type="ARBA" id="ARBA00048584"/>
    </source>
</evidence>
<evidence type="ECO:0000256" key="4">
    <source>
        <dbReference type="ARBA" id="ARBA00023002"/>
    </source>
</evidence>
<dbReference type="AlphaFoldDB" id="A0A3N5XYX2"/>
<evidence type="ECO:0000256" key="10">
    <source>
        <dbReference type="RuleBase" id="RU004417"/>
    </source>
</evidence>
<dbReference type="EMBL" id="RPOK01000004">
    <property type="protein sequence ID" value="RPJ65870.1"/>
    <property type="molecule type" value="Genomic_DNA"/>
</dbReference>
<gene>
    <name evidence="12" type="ORF">DRW07_13750</name>
</gene>
<dbReference type="Gene3D" id="3.40.50.720">
    <property type="entry name" value="NAD(P)-binding Rossmann-like Domain"/>
    <property type="match status" value="1"/>
</dbReference>
<dbReference type="FunFam" id="3.40.50.720:FF:000030">
    <property type="entry name" value="Glutamate dehydrogenase"/>
    <property type="match status" value="1"/>
</dbReference>
<dbReference type="Gene3D" id="3.40.50.10860">
    <property type="entry name" value="Leucine Dehydrogenase, chain A, domain 1"/>
    <property type="match status" value="1"/>
</dbReference>
<dbReference type="InterPro" id="IPR050724">
    <property type="entry name" value="Glu_Leu_Phe_Val_DH"/>
</dbReference>
<feature type="binding site" evidence="8">
    <location>
        <position position="387"/>
    </location>
    <ligand>
        <name>substrate</name>
    </ligand>
</feature>
<evidence type="ECO:0000256" key="6">
    <source>
        <dbReference type="PIRNR" id="PIRNR000185"/>
    </source>
</evidence>
<feature type="binding site" evidence="8">
    <location>
        <position position="101"/>
    </location>
    <ligand>
        <name>substrate</name>
    </ligand>
</feature>
<dbReference type="Pfam" id="PF02812">
    <property type="entry name" value="ELFV_dehydrog_N"/>
    <property type="match status" value="1"/>
</dbReference>
<evidence type="ECO:0000313" key="12">
    <source>
        <dbReference type="EMBL" id="RPJ65870.1"/>
    </source>
</evidence>
<dbReference type="FunFam" id="3.40.50.10860:FF:000002">
    <property type="entry name" value="Glutamate dehydrogenase"/>
    <property type="match status" value="1"/>
</dbReference>
<dbReference type="RefSeq" id="WP_124028501.1">
    <property type="nucleotide sequence ID" value="NZ_JBHRSN010000007.1"/>
</dbReference>
<keyword evidence="8" id="KW-0547">Nucleotide-binding</keyword>
<dbReference type="PRINTS" id="PR00082">
    <property type="entry name" value="GLFDHDRGNASE"/>
</dbReference>
<comment type="similarity">
    <text evidence="2 6 10">Belongs to the Glu/Leu/Phe/Val dehydrogenases family.</text>
</comment>
<dbReference type="SUPFAM" id="SSF51735">
    <property type="entry name" value="NAD(P)-binding Rossmann-fold domains"/>
    <property type="match status" value="1"/>
</dbReference>
<dbReference type="PANTHER" id="PTHR43571:SF1">
    <property type="entry name" value="NADP-SPECIFIC GLUTAMATE DEHYDROGENASE 1-RELATED"/>
    <property type="match status" value="1"/>
</dbReference>
<keyword evidence="4 6" id="KW-0560">Oxidoreductase</keyword>
<comment type="catalytic activity">
    <reaction evidence="5">
        <text>L-glutamate + NADP(+) + H2O = 2-oxoglutarate + NH4(+) + NADPH + H(+)</text>
        <dbReference type="Rhea" id="RHEA:11612"/>
        <dbReference type="ChEBI" id="CHEBI:15377"/>
        <dbReference type="ChEBI" id="CHEBI:15378"/>
        <dbReference type="ChEBI" id="CHEBI:16810"/>
        <dbReference type="ChEBI" id="CHEBI:28938"/>
        <dbReference type="ChEBI" id="CHEBI:29985"/>
        <dbReference type="ChEBI" id="CHEBI:57783"/>
        <dbReference type="ChEBI" id="CHEBI:58349"/>
        <dbReference type="EC" id="1.4.1.4"/>
    </reaction>
</comment>
<dbReference type="GO" id="GO:0004354">
    <property type="term" value="F:glutamate dehydrogenase (NADP+) activity"/>
    <property type="evidence" value="ECO:0007669"/>
    <property type="project" value="UniProtKB-EC"/>
</dbReference>
<dbReference type="InterPro" id="IPR036291">
    <property type="entry name" value="NAD(P)-bd_dom_sf"/>
</dbReference>
<dbReference type="Pfam" id="PF00208">
    <property type="entry name" value="ELFV_dehydrog"/>
    <property type="match status" value="1"/>
</dbReference>
<dbReference type="InterPro" id="IPR014362">
    <property type="entry name" value="Glu_DH"/>
</dbReference>
<dbReference type="InterPro" id="IPR006096">
    <property type="entry name" value="Glu/Leu/Phe/Val/Trp_DH_C"/>
</dbReference>
<feature type="domain" description="Glutamate/phenylalanine/leucine/valine/L-tryptophan dehydrogenase C-terminal" evidence="11">
    <location>
        <begin position="213"/>
        <end position="452"/>
    </location>
</feature>
<accession>A0A3N5XYX2</accession>
<dbReference type="SUPFAM" id="SSF53223">
    <property type="entry name" value="Aminoacid dehydrogenase-like, N-terminal domain"/>
    <property type="match status" value="1"/>
</dbReference>
<dbReference type="Proteomes" id="UP000275281">
    <property type="component" value="Unassembled WGS sequence"/>
</dbReference>
<dbReference type="GO" id="GO:0005829">
    <property type="term" value="C:cytosol"/>
    <property type="evidence" value="ECO:0007669"/>
    <property type="project" value="TreeGrafter"/>
</dbReference>
<feature type="binding site" evidence="8">
    <location>
        <position position="251"/>
    </location>
    <ligand>
        <name>NAD(+)</name>
        <dbReference type="ChEBI" id="CHEBI:57540"/>
    </ligand>
</feature>
<evidence type="ECO:0000313" key="13">
    <source>
        <dbReference type="Proteomes" id="UP000275281"/>
    </source>
</evidence>
<dbReference type="PANTHER" id="PTHR43571">
    <property type="entry name" value="NADP-SPECIFIC GLUTAMATE DEHYDROGENASE 1-RELATED"/>
    <property type="match status" value="1"/>
</dbReference>
<dbReference type="SMART" id="SM00839">
    <property type="entry name" value="ELFV_dehydrog"/>
    <property type="match status" value="1"/>
</dbReference>
<evidence type="ECO:0000256" key="3">
    <source>
        <dbReference type="ARBA" id="ARBA00011643"/>
    </source>
</evidence>
<evidence type="ECO:0000256" key="8">
    <source>
        <dbReference type="PIRSR" id="PIRSR000185-2"/>
    </source>
</evidence>
<evidence type="ECO:0000256" key="2">
    <source>
        <dbReference type="ARBA" id="ARBA00006382"/>
    </source>
</evidence>
<evidence type="ECO:0000256" key="7">
    <source>
        <dbReference type="PIRSR" id="PIRSR000185-1"/>
    </source>
</evidence>
<evidence type="ECO:0000256" key="1">
    <source>
        <dbReference type="ARBA" id="ARBA00003868"/>
    </source>
</evidence>
<organism evidence="12 13">
    <name type="scientific">Alteromonas sediminis</name>
    <dbReference type="NCBI Taxonomy" id="2259342"/>
    <lineage>
        <taxon>Bacteria</taxon>
        <taxon>Pseudomonadati</taxon>
        <taxon>Pseudomonadota</taxon>
        <taxon>Gammaproteobacteria</taxon>
        <taxon>Alteromonadales</taxon>
        <taxon>Alteromonadaceae</taxon>
        <taxon>Alteromonas/Salinimonas group</taxon>
        <taxon>Alteromonas</taxon>
    </lineage>
</organism>
<dbReference type="CDD" id="cd05313">
    <property type="entry name" value="NAD_bind_2_Glu_DH"/>
    <property type="match status" value="1"/>
</dbReference>
<dbReference type="GO" id="GO:0006537">
    <property type="term" value="P:glutamate biosynthetic process"/>
    <property type="evidence" value="ECO:0007669"/>
    <property type="project" value="TreeGrafter"/>
</dbReference>
<dbReference type="InterPro" id="IPR006095">
    <property type="entry name" value="Glu/Leu/Phe/Val/Trp_DH"/>
</dbReference>
<keyword evidence="13" id="KW-1185">Reference proteome</keyword>
<dbReference type="InterPro" id="IPR033922">
    <property type="entry name" value="NAD_bind_Glu_DH"/>
</dbReference>
<comment type="caution">
    <text evidence="12">The sequence shown here is derived from an EMBL/GenBank/DDBJ whole genome shotgun (WGS) entry which is preliminary data.</text>
</comment>
<name>A0A3N5XYX2_9ALTE</name>
<dbReference type="InterPro" id="IPR006097">
    <property type="entry name" value="Glu/Leu/Phe/Val/Trp_DH_dimer"/>
</dbReference>
<dbReference type="NCBIfam" id="NF006929">
    <property type="entry name" value="PRK09414.1"/>
    <property type="match status" value="1"/>
</dbReference>
<feature type="site" description="Important for catalysis" evidence="9">
    <location>
        <position position="177"/>
    </location>
</feature>
<comment type="subunit">
    <text evidence="3">Homohexamer.</text>
</comment>
<feature type="binding site" evidence="8">
    <location>
        <position position="220"/>
    </location>
    <ligand>
        <name>NAD(+)</name>
        <dbReference type="ChEBI" id="CHEBI:57540"/>
    </ligand>
</feature>